<comment type="caution">
    <text evidence="1">The sequence shown here is derived from an EMBL/GenBank/DDBJ whole genome shotgun (WGS) entry which is preliminary data.</text>
</comment>
<evidence type="ECO:0000313" key="2">
    <source>
        <dbReference type="Proteomes" id="UP001549036"/>
    </source>
</evidence>
<evidence type="ECO:0000313" key="1">
    <source>
        <dbReference type="EMBL" id="MET3597065.1"/>
    </source>
</evidence>
<accession>A0ABV2I2H5</accession>
<keyword evidence="2" id="KW-1185">Reference proteome</keyword>
<name>A0ABV2I2H5_9HYPH</name>
<gene>
    <name evidence="1" type="ORF">ABID26_006489</name>
</gene>
<protein>
    <submittedName>
        <fullName evidence="1">Uncharacterized protein</fullName>
    </submittedName>
</protein>
<dbReference type="EMBL" id="JBEPLM010000020">
    <property type="protein sequence ID" value="MET3597065.1"/>
    <property type="molecule type" value="Genomic_DNA"/>
</dbReference>
<sequence length="89" mass="9750">MTEEAMAAALAARNEEAQILGIVDTTTGSEATIDCRRLGEAIQFVANASILGYDVRAAMVFYGGLRLHSLRSRDCEQLWAKYGEALLRQ</sequence>
<proteinExistence type="predicted"/>
<organism evidence="1 2">
    <name type="scientific">Mesorhizobium shonense</name>
    <dbReference type="NCBI Taxonomy" id="1209948"/>
    <lineage>
        <taxon>Bacteria</taxon>
        <taxon>Pseudomonadati</taxon>
        <taxon>Pseudomonadota</taxon>
        <taxon>Alphaproteobacteria</taxon>
        <taxon>Hyphomicrobiales</taxon>
        <taxon>Phyllobacteriaceae</taxon>
        <taxon>Mesorhizobium</taxon>
    </lineage>
</organism>
<reference evidence="1 2" key="1">
    <citation type="submission" date="2024-06" db="EMBL/GenBank/DDBJ databases">
        <title>Genomic Encyclopedia of Type Strains, Phase IV (KMG-IV): sequencing the most valuable type-strain genomes for metagenomic binning, comparative biology and taxonomic classification.</title>
        <authorList>
            <person name="Goeker M."/>
        </authorList>
    </citation>
    <scope>NUCLEOTIDE SEQUENCE [LARGE SCALE GENOMIC DNA]</scope>
    <source>
        <strain evidence="1 2">DSM 29846</strain>
    </source>
</reference>
<dbReference type="Proteomes" id="UP001549036">
    <property type="component" value="Unassembled WGS sequence"/>
</dbReference>